<evidence type="ECO:0000256" key="4">
    <source>
        <dbReference type="ARBA" id="ARBA00047639"/>
    </source>
</evidence>
<protein>
    <recommendedName>
        <fullName evidence="5">Histidine--tRNA ligase</fullName>
        <ecNumber evidence="5">6.1.1.21</ecNumber>
    </recommendedName>
    <alternativeName>
        <fullName evidence="5">Histidyl-tRNA synthetase</fullName>
        <shortName evidence="5">HisRS</shortName>
    </alternativeName>
</protein>
<dbReference type="SUPFAM" id="SSF52954">
    <property type="entry name" value="Class II aaRS ABD-related"/>
    <property type="match status" value="1"/>
</dbReference>
<accession>A0A1G1YWT4</accession>
<dbReference type="InterPro" id="IPR045864">
    <property type="entry name" value="aa-tRNA-synth_II/BPL/LPL"/>
</dbReference>
<dbReference type="PANTHER" id="PTHR43707">
    <property type="entry name" value="HISTIDYL-TRNA SYNTHETASE"/>
    <property type="match status" value="1"/>
</dbReference>
<dbReference type="EC" id="6.1.1.21" evidence="5"/>
<reference evidence="8 9" key="1">
    <citation type="journal article" date="2016" name="Nat. Commun.">
        <title>Thousands of microbial genomes shed light on interconnected biogeochemical processes in an aquifer system.</title>
        <authorList>
            <person name="Anantharaman K."/>
            <person name="Brown C.T."/>
            <person name="Hug L.A."/>
            <person name="Sharon I."/>
            <person name="Castelle C.J."/>
            <person name="Probst A.J."/>
            <person name="Thomas B.C."/>
            <person name="Singh A."/>
            <person name="Wilkins M.J."/>
            <person name="Karaoz U."/>
            <person name="Brodie E.L."/>
            <person name="Williams K.H."/>
            <person name="Hubbard S.S."/>
            <person name="Banfield J.F."/>
        </authorList>
    </citation>
    <scope>NUCLEOTIDE SEQUENCE [LARGE SCALE GENOMIC DNA]</scope>
</reference>
<feature type="binding site" evidence="6">
    <location>
        <begin position="73"/>
        <end position="75"/>
    </location>
    <ligand>
        <name>L-histidine</name>
        <dbReference type="ChEBI" id="CHEBI:57595"/>
    </ligand>
</feature>
<evidence type="ECO:0000256" key="5">
    <source>
        <dbReference type="HAMAP-Rule" id="MF_00127"/>
    </source>
</evidence>
<organism evidence="8 9">
    <name type="scientific">Candidatus Colwellbacteria bacterium RBG_13_48_8</name>
    <dbReference type="NCBI Taxonomy" id="1797685"/>
    <lineage>
        <taxon>Bacteria</taxon>
        <taxon>Candidatus Colwelliibacteriota</taxon>
    </lineage>
</organism>
<feature type="binding site" evidence="6">
    <location>
        <begin position="254"/>
        <end position="255"/>
    </location>
    <ligand>
        <name>L-histidine</name>
        <dbReference type="ChEBI" id="CHEBI:57595"/>
    </ligand>
</feature>
<dbReference type="AlphaFoldDB" id="A0A1G1YWT4"/>
<keyword evidence="5" id="KW-0963">Cytoplasm</keyword>
<dbReference type="EMBL" id="MHIT01000016">
    <property type="protein sequence ID" value="OGY56842.1"/>
    <property type="molecule type" value="Genomic_DNA"/>
</dbReference>
<sequence>MHDILPHEAQAWERFCKLAKDIAGFYGFSKIETPMVESEELFARTIGETTDIVEKEMYLVRGGGGTRLVLRPEMTASVVRSYLQHGLHRLPQPQRFYYLGPAFRHENPQAGRYRQFYQFGLEILGGESDPVYDAQVIIAFCKLLESLKIKDFAVGINSIGSIAERQNYKKKLVDYYRHHIGEICRNCKKRIKTNPLRLLDCKTKVCQPIKSDAPIILDYLSIASKSHLKNVLEFLDEINIPYVLKPHLVRGLDYYNKTVFEIFLSSEGEDDTALVGGGRYDYLAESLGGRSTPGVGGSLGIERVLEIIKGRDPSFGVPRQSKQVFLVHVGQLAKRKGISLLEEFREANIPVVSNLGKSSLSNQLESADRAGAALALILGQKEVFEENIIIRDMRTGVQETVPLTKVVKELKKKL</sequence>
<dbReference type="GO" id="GO:0004821">
    <property type="term" value="F:histidine-tRNA ligase activity"/>
    <property type="evidence" value="ECO:0007669"/>
    <property type="project" value="UniProtKB-UniRule"/>
</dbReference>
<keyword evidence="5" id="KW-0067">ATP-binding</keyword>
<keyword evidence="3 5" id="KW-0030">Aminoacyl-tRNA synthetase</keyword>
<feature type="binding site" evidence="6">
    <location>
        <position position="104"/>
    </location>
    <ligand>
        <name>L-histidine</name>
        <dbReference type="ChEBI" id="CHEBI:57595"/>
    </ligand>
</feature>
<dbReference type="GO" id="GO:0005737">
    <property type="term" value="C:cytoplasm"/>
    <property type="evidence" value="ECO:0007669"/>
    <property type="project" value="UniProtKB-SubCell"/>
</dbReference>
<dbReference type="Pfam" id="PF13393">
    <property type="entry name" value="tRNA-synt_His"/>
    <property type="match status" value="1"/>
</dbReference>
<feature type="binding site" evidence="6">
    <location>
        <position position="122"/>
    </location>
    <ligand>
        <name>L-histidine</name>
        <dbReference type="ChEBI" id="CHEBI:57595"/>
    </ligand>
</feature>
<dbReference type="PROSITE" id="PS50862">
    <property type="entry name" value="AA_TRNA_LIGASE_II"/>
    <property type="match status" value="1"/>
</dbReference>
<comment type="subunit">
    <text evidence="5">Homodimer.</text>
</comment>
<feature type="domain" description="Aminoacyl-transfer RNA synthetases class-II family profile" evidence="7">
    <location>
        <begin position="27"/>
        <end position="318"/>
    </location>
</feature>
<keyword evidence="5 8" id="KW-0436">Ligase</keyword>
<dbReference type="GO" id="GO:0005524">
    <property type="term" value="F:ATP binding"/>
    <property type="evidence" value="ECO:0007669"/>
    <property type="project" value="UniProtKB-UniRule"/>
</dbReference>
<evidence type="ECO:0000313" key="9">
    <source>
        <dbReference type="Proteomes" id="UP000177062"/>
    </source>
</evidence>
<evidence type="ECO:0000256" key="2">
    <source>
        <dbReference type="ARBA" id="ARBA00022741"/>
    </source>
</evidence>
<keyword evidence="5" id="KW-0648">Protein biosynthesis</keyword>
<dbReference type="InterPro" id="IPR006195">
    <property type="entry name" value="aa-tRNA-synth_II"/>
</dbReference>
<dbReference type="Proteomes" id="UP000177062">
    <property type="component" value="Unassembled WGS sequence"/>
</dbReference>
<dbReference type="GO" id="GO:0006427">
    <property type="term" value="P:histidyl-tRNA aminoacylation"/>
    <property type="evidence" value="ECO:0007669"/>
    <property type="project" value="UniProtKB-UniRule"/>
</dbReference>
<comment type="subcellular location">
    <subcellularLocation>
        <location evidence="5">Cytoplasm</location>
    </subcellularLocation>
</comment>
<evidence type="ECO:0000259" key="7">
    <source>
        <dbReference type="PROSITE" id="PS50862"/>
    </source>
</evidence>
<feature type="binding site" evidence="6">
    <location>
        <position position="250"/>
    </location>
    <ligand>
        <name>L-histidine</name>
        <dbReference type="ChEBI" id="CHEBI:57595"/>
    </ligand>
</feature>
<evidence type="ECO:0000256" key="6">
    <source>
        <dbReference type="PIRSR" id="PIRSR001549-1"/>
    </source>
</evidence>
<dbReference type="NCBIfam" id="TIGR00442">
    <property type="entry name" value="hisS"/>
    <property type="match status" value="1"/>
</dbReference>
<dbReference type="Pfam" id="PF03129">
    <property type="entry name" value="HGTP_anticodon"/>
    <property type="match status" value="1"/>
</dbReference>
<comment type="caution">
    <text evidence="8">The sequence shown here is derived from an EMBL/GenBank/DDBJ whole genome shotgun (WGS) entry which is preliminary data.</text>
</comment>
<dbReference type="PANTHER" id="PTHR43707:SF1">
    <property type="entry name" value="HISTIDINE--TRNA LIGASE, MITOCHONDRIAL-RELATED"/>
    <property type="match status" value="1"/>
</dbReference>
<dbReference type="SUPFAM" id="SSF55681">
    <property type="entry name" value="Class II aaRS and biotin synthetases"/>
    <property type="match status" value="1"/>
</dbReference>
<dbReference type="Gene3D" id="3.40.50.800">
    <property type="entry name" value="Anticodon-binding domain"/>
    <property type="match status" value="1"/>
</dbReference>
<dbReference type="InterPro" id="IPR036621">
    <property type="entry name" value="Anticodon-bd_dom_sf"/>
</dbReference>
<dbReference type="InterPro" id="IPR004516">
    <property type="entry name" value="HisRS/HisZ"/>
</dbReference>
<dbReference type="InterPro" id="IPR041715">
    <property type="entry name" value="HisRS-like_core"/>
</dbReference>
<gene>
    <name evidence="5" type="primary">hisS</name>
    <name evidence="8" type="ORF">A2Y84_01700</name>
</gene>
<dbReference type="CDD" id="cd00773">
    <property type="entry name" value="HisRS-like_core"/>
    <property type="match status" value="1"/>
</dbReference>
<name>A0A1G1YWT4_9BACT</name>
<evidence type="ECO:0000313" key="8">
    <source>
        <dbReference type="EMBL" id="OGY56842.1"/>
    </source>
</evidence>
<evidence type="ECO:0000256" key="1">
    <source>
        <dbReference type="ARBA" id="ARBA00008226"/>
    </source>
</evidence>
<dbReference type="Gene3D" id="3.30.930.10">
    <property type="entry name" value="Bira Bifunctional Protein, Domain 2"/>
    <property type="match status" value="1"/>
</dbReference>
<proteinExistence type="inferred from homology"/>
<comment type="catalytic activity">
    <reaction evidence="4 5">
        <text>tRNA(His) + L-histidine + ATP = L-histidyl-tRNA(His) + AMP + diphosphate + H(+)</text>
        <dbReference type="Rhea" id="RHEA:17313"/>
        <dbReference type="Rhea" id="RHEA-COMP:9665"/>
        <dbReference type="Rhea" id="RHEA-COMP:9689"/>
        <dbReference type="ChEBI" id="CHEBI:15378"/>
        <dbReference type="ChEBI" id="CHEBI:30616"/>
        <dbReference type="ChEBI" id="CHEBI:33019"/>
        <dbReference type="ChEBI" id="CHEBI:57595"/>
        <dbReference type="ChEBI" id="CHEBI:78442"/>
        <dbReference type="ChEBI" id="CHEBI:78527"/>
        <dbReference type="ChEBI" id="CHEBI:456215"/>
        <dbReference type="EC" id="6.1.1.21"/>
    </reaction>
</comment>
<dbReference type="InterPro" id="IPR004154">
    <property type="entry name" value="Anticodon-bd"/>
</dbReference>
<dbReference type="HAMAP" id="MF_00127">
    <property type="entry name" value="His_tRNA_synth"/>
    <property type="match status" value="1"/>
</dbReference>
<comment type="similarity">
    <text evidence="1 5">Belongs to the class-II aminoacyl-tRNA synthetase family.</text>
</comment>
<dbReference type="PIRSF" id="PIRSF001549">
    <property type="entry name" value="His-tRNA_synth"/>
    <property type="match status" value="1"/>
</dbReference>
<feature type="binding site" evidence="6">
    <location>
        <position position="118"/>
    </location>
    <ligand>
        <name>L-histidine</name>
        <dbReference type="ChEBI" id="CHEBI:57595"/>
    </ligand>
</feature>
<evidence type="ECO:0000256" key="3">
    <source>
        <dbReference type="ARBA" id="ARBA00023146"/>
    </source>
</evidence>
<dbReference type="InterPro" id="IPR015807">
    <property type="entry name" value="His-tRNA-ligase"/>
</dbReference>
<keyword evidence="2 5" id="KW-0547">Nucleotide-binding</keyword>